<evidence type="ECO:0000313" key="2">
    <source>
        <dbReference type="Proteomes" id="UP000004756"/>
    </source>
</evidence>
<dbReference type="AlphaFoldDB" id="C0D420"/>
<proteinExistence type="predicted"/>
<dbReference type="Proteomes" id="UP000004756">
    <property type="component" value="Unassembled WGS sequence"/>
</dbReference>
<protein>
    <submittedName>
        <fullName evidence="1">Uncharacterized protein</fullName>
    </submittedName>
</protein>
<name>C0D420_9FIRM</name>
<sequence length="68" mass="7622">MILKCPVITCPPSARRVRSPLRPCVLSILPSPQCFAKQKVVSAHRSARSTAFKKQIAVSPRSFYNKHM</sequence>
<accession>C0D420</accession>
<dbReference type="EMBL" id="ACCJ01000322">
    <property type="protein sequence ID" value="EEG53931.1"/>
    <property type="molecule type" value="Genomic_DNA"/>
</dbReference>
<comment type="caution">
    <text evidence="1">The sequence shown here is derived from an EMBL/GenBank/DDBJ whole genome shotgun (WGS) entry which is preliminary data.</text>
</comment>
<dbReference type="HOGENOM" id="CLU_2786414_0_0_9"/>
<reference evidence="1 2" key="1">
    <citation type="submission" date="2009-02" db="EMBL/GenBank/DDBJ databases">
        <title>Draft genome sequence of Clostridium asparagiforme (DSM 15981).</title>
        <authorList>
            <person name="Sudarsanam P."/>
            <person name="Ley R."/>
            <person name="Guruge J."/>
            <person name="Turnbaugh P.J."/>
            <person name="Mahowald M."/>
            <person name="Liep D."/>
            <person name="Gordon J."/>
        </authorList>
    </citation>
    <scope>NUCLEOTIDE SEQUENCE [LARGE SCALE GENOMIC DNA]</scope>
    <source>
        <strain evidence="1 2">DSM 15981</strain>
    </source>
</reference>
<organism evidence="1 2">
    <name type="scientific">[Clostridium] asparagiforme DSM 15981</name>
    <dbReference type="NCBI Taxonomy" id="518636"/>
    <lineage>
        <taxon>Bacteria</taxon>
        <taxon>Bacillati</taxon>
        <taxon>Bacillota</taxon>
        <taxon>Clostridia</taxon>
        <taxon>Lachnospirales</taxon>
        <taxon>Lachnospiraceae</taxon>
        <taxon>Enterocloster</taxon>
    </lineage>
</organism>
<evidence type="ECO:0000313" key="1">
    <source>
        <dbReference type="EMBL" id="EEG53931.1"/>
    </source>
</evidence>
<gene>
    <name evidence="1" type="ORF">CLOSTASPAR_04011</name>
</gene>
<keyword evidence="2" id="KW-1185">Reference proteome</keyword>